<name>A0ACB6FBZ3_9PLEO</name>
<organism evidence="1 2">
    <name type="scientific">Alternaria gaisen</name>
    <dbReference type="NCBI Taxonomy" id="167740"/>
    <lineage>
        <taxon>Eukaryota</taxon>
        <taxon>Fungi</taxon>
        <taxon>Dikarya</taxon>
        <taxon>Ascomycota</taxon>
        <taxon>Pezizomycotina</taxon>
        <taxon>Dothideomycetes</taxon>
        <taxon>Pleosporomycetidae</taxon>
        <taxon>Pleosporales</taxon>
        <taxon>Pleosporineae</taxon>
        <taxon>Pleosporaceae</taxon>
        <taxon>Alternaria</taxon>
        <taxon>Alternaria sect. Alternaria</taxon>
    </lineage>
</organism>
<dbReference type="Proteomes" id="UP000293547">
    <property type="component" value="Unassembled WGS sequence"/>
</dbReference>
<reference evidence="1 2" key="1">
    <citation type="journal article" date="2019" name="bioRxiv">
        <title>Genomics, evolutionary history and diagnostics of the Alternaria alternata species group including apple and Asian pear pathotypes.</title>
        <authorList>
            <person name="Armitage A.D."/>
            <person name="Cockerton H.M."/>
            <person name="Sreenivasaprasad S."/>
            <person name="Woodhall J.W."/>
            <person name="Lane C.R."/>
            <person name="Harrison R.J."/>
            <person name="Clarkson J.P."/>
        </authorList>
    </citation>
    <scope>NUCLEOTIDE SEQUENCE [LARGE SCALE GENOMIC DNA]</scope>
    <source>
        <strain evidence="1 2">FERA 650</strain>
    </source>
</reference>
<evidence type="ECO:0000313" key="2">
    <source>
        <dbReference type="Proteomes" id="UP000293547"/>
    </source>
</evidence>
<accession>A0ACB6FBZ3</accession>
<sequence length="462" mass="52319">MRNDEKFDKDGILHDPSLSVIYHTIRGLAKELAVLGKIDFASQITDLLLSQNRTEHGFGQIQFLNFAFEHTCDWPSAIPKSARSKKALNELEISRDNEMSEKRYDELINEKERSQQDPVLCLAIAIKLCEDKGKTNIEGVQQDERVIKALGQIAGDFEGYIEGLTQQRNVWPFLASGALAHHLGVDDAKLTAVAEDVAETVRVRMQEGRQKCDHEGKPIKELLEMLAENTRKNAGDHYKEMDKEPPESYLHEPATEKDIKDMEKRLKLSSLPDDYKEFLLASNGLEPVFDGIMFTPPLYSTEDVVLSDLPNDMKDIKSPLELVEDSTGTARLITEFGYDDWPTATKQIEIGQDFEPCYLLTDPSDTKAAIQAYKDALASSKVSEVYKADTIRAIEDLYGSMEAFEKMEWAMIYNINFDPNSPIGTFRTWLEQAVRASSKPYDRSRVKTCLAHECRAKRARHG</sequence>
<keyword evidence="2" id="KW-1185">Reference proteome</keyword>
<dbReference type="EMBL" id="PDWZ02000010">
    <property type="protein sequence ID" value="KAB2101972.1"/>
    <property type="molecule type" value="Genomic_DNA"/>
</dbReference>
<protein>
    <submittedName>
        <fullName evidence="1">Uncharacterized protein</fullName>
    </submittedName>
</protein>
<proteinExistence type="predicted"/>
<evidence type="ECO:0000313" key="1">
    <source>
        <dbReference type="EMBL" id="KAB2101972.1"/>
    </source>
</evidence>
<gene>
    <name evidence="1" type="ORF">AG0111_0g9574</name>
</gene>
<comment type="caution">
    <text evidence="1">The sequence shown here is derived from an EMBL/GenBank/DDBJ whole genome shotgun (WGS) entry which is preliminary data.</text>
</comment>